<dbReference type="EMBL" id="CP136137">
    <property type="protein sequence ID" value="WYY08613.1"/>
    <property type="molecule type" value="Genomic_DNA"/>
</dbReference>
<dbReference type="InterPro" id="IPR038468">
    <property type="entry name" value="MmpS_C"/>
</dbReference>
<evidence type="ECO:0000256" key="1">
    <source>
        <dbReference type="SAM" id="MobiDB-lite"/>
    </source>
</evidence>
<accession>A0ABZ2U4D8</accession>
<feature type="compositionally biased region" description="Pro residues" evidence="1">
    <location>
        <begin position="48"/>
        <end position="66"/>
    </location>
</feature>
<evidence type="ECO:0000313" key="3">
    <source>
        <dbReference type="EMBL" id="WYY08613.1"/>
    </source>
</evidence>
<keyword evidence="2" id="KW-0812">Transmembrane</keyword>
<keyword evidence="2" id="KW-0472">Membrane</keyword>
<sequence>MVDRSTPSTPDYRPPLAVGQVYPALGYSADGAPMFTYDDRERVLAGPQPAPPPPPPVAPPTAPPEPPNRWNLAIGLASVVVLVLLVAVGVKTFGGHDDAPVSRADPPATQSTDDPYLEGLPSQPESSVPRDPEVGQRPGQTGSATVVYRVESGPATLLYFEGDRIRMDKNTSGTWTKTVRGSQTTLLRVSVILSTDDPASCSITVDGKTVVSESSETAATSGLLTCQFRG</sequence>
<name>A0ABZ2U4D8_9ACTN</name>
<evidence type="ECO:0000313" key="4">
    <source>
        <dbReference type="Proteomes" id="UP001479933"/>
    </source>
</evidence>
<feature type="region of interest" description="Disordered" evidence="1">
    <location>
        <begin position="95"/>
        <end position="144"/>
    </location>
</feature>
<organism evidence="3 4">
    <name type="scientific">Gordonia hydrophobica</name>
    <dbReference type="NCBI Taxonomy" id="40516"/>
    <lineage>
        <taxon>Bacteria</taxon>
        <taxon>Bacillati</taxon>
        <taxon>Actinomycetota</taxon>
        <taxon>Actinomycetes</taxon>
        <taxon>Mycobacteriales</taxon>
        <taxon>Gordoniaceae</taxon>
        <taxon>Gordonia</taxon>
    </lineage>
</organism>
<evidence type="ECO:0008006" key="5">
    <source>
        <dbReference type="Google" id="ProtNLM"/>
    </source>
</evidence>
<feature type="transmembrane region" description="Helical" evidence="2">
    <location>
        <begin position="70"/>
        <end position="90"/>
    </location>
</feature>
<dbReference type="RefSeq" id="WP_239588930.1">
    <property type="nucleotide sequence ID" value="NZ_CP136137.1"/>
</dbReference>
<reference evidence="3 4" key="1">
    <citation type="journal article" date="2023" name="Virus Evol.">
        <title>Computational host range prediction-The good, the bad, and the ugly.</title>
        <authorList>
            <person name="Howell A.A."/>
            <person name="Versoza C.J."/>
            <person name="Pfeifer S.P."/>
        </authorList>
    </citation>
    <scope>NUCLEOTIDE SEQUENCE [LARGE SCALE GENOMIC DNA]</scope>
    <source>
        <strain evidence="3 4">1610/1b</strain>
    </source>
</reference>
<feature type="region of interest" description="Disordered" evidence="1">
    <location>
        <begin position="36"/>
        <end position="66"/>
    </location>
</feature>
<proteinExistence type="predicted"/>
<evidence type="ECO:0000256" key="2">
    <source>
        <dbReference type="SAM" id="Phobius"/>
    </source>
</evidence>
<dbReference type="Gene3D" id="2.60.40.2880">
    <property type="entry name" value="MmpS1-5, C-terminal soluble domain"/>
    <property type="match status" value="1"/>
</dbReference>
<gene>
    <name evidence="3" type="ORF">RVF87_05980</name>
</gene>
<keyword evidence="2" id="KW-1133">Transmembrane helix</keyword>
<dbReference type="Proteomes" id="UP001479933">
    <property type="component" value="Chromosome"/>
</dbReference>
<protein>
    <recommendedName>
        <fullName evidence="5">MmpS family membrane protein</fullName>
    </recommendedName>
</protein>
<keyword evidence="4" id="KW-1185">Reference proteome</keyword>